<accession>A0A0A0KLK2</accession>
<evidence type="ECO:0000313" key="2">
    <source>
        <dbReference type="EMBL" id="KGN50500.1"/>
    </source>
</evidence>
<dbReference type="Gramene" id="KGN50500">
    <property type="protein sequence ID" value="KGN50500"/>
    <property type="gene ID" value="Csa_5G177680"/>
</dbReference>
<reference evidence="2 3" key="3">
    <citation type="journal article" date="2010" name="BMC Genomics">
        <title>Transcriptome sequencing and comparative analysis of cucumber flowers with different sex types.</title>
        <authorList>
            <person name="Guo S."/>
            <person name="Zheng Y."/>
            <person name="Joung J.G."/>
            <person name="Liu S."/>
            <person name="Zhang Z."/>
            <person name="Crasta O.R."/>
            <person name="Sobral B.W."/>
            <person name="Xu Y."/>
            <person name="Huang S."/>
            <person name="Fei Z."/>
        </authorList>
    </citation>
    <scope>NUCLEOTIDE SEQUENCE [LARGE SCALE GENOMIC DNA]</scope>
    <source>
        <strain evidence="3">cv. 9930</strain>
    </source>
</reference>
<name>A0A0A0KLK2_CUCSA</name>
<dbReference type="AlphaFoldDB" id="A0A0A0KLK2"/>
<organism evidence="2 3">
    <name type="scientific">Cucumis sativus</name>
    <name type="common">Cucumber</name>
    <dbReference type="NCBI Taxonomy" id="3659"/>
    <lineage>
        <taxon>Eukaryota</taxon>
        <taxon>Viridiplantae</taxon>
        <taxon>Streptophyta</taxon>
        <taxon>Embryophyta</taxon>
        <taxon>Tracheophyta</taxon>
        <taxon>Spermatophyta</taxon>
        <taxon>Magnoliopsida</taxon>
        <taxon>eudicotyledons</taxon>
        <taxon>Gunneridae</taxon>
        <taxon>Pentapetalae</taxon>
        <taxon>rosids</taxon>
        <taxon>fabids</taxon>
        <taxon>Cucurbitales</taxon>
        <taxon>Cucurbitaceae</taxon>
        <taxon>Benincaseae</taxon>
        <taxon>Cucumis</taxon>
    </lineage>
</organism>
<sequence>MLDTLSPIDRKKRKQSGFRTPGLMRSQISATTIRIEKLNTEKWKRKDSPETSAVFKAMKMLQALACVSQCLTN</sequence>
<reference evidence="2 3" key="1">
    <citation type="journal article" date="2009" name="Nat. Genet.">
        <title>The genome of the cucumber, Cucumis sativus L.</title>
        <authorList>
            <person name="Huang S."/>
            <person name="Li R."/>
            <person name="Zhang Z."/>
            <person name="Li L."/>
            <person name="Gu X."/>
            <person name="Fan W."/>
            <person name="Lucas W.J."/>
            <person name="Wang X."/>
            <person name="Xie B."/>
            <person name="Ni P."/>
            <person name="Ren Y."/>
            <person name="Zhu H."/>
            <person name="Li J."/>
            <person name="Lin K."/>
            <person name="Jin W."/>
            <person name="Fei Z."/>
            <person name="Li G."/>
            <person name="Staub J."/>
            <person name="Kilian A."/>
            <person name="van der Vossen E.A."/>
            <person name="Wu Y."/>
            <person name="Guo J."/>
            <person name="He J."/>
            <person name="Jia Z."/>
            <person name="Ren Y."/>
            <person name="Tian G."/>
            <person name="Lu Y."/>
            <person name="Ruan J."/>
            <person name="Qian W."/>
            <person name="Wang M."/>
            <person name="Huang Q."/>
            <person name="Li B."/>
            <person name="Xuan Z."/>
            <person name="Cao J."/>
            <person name="Asan"/>
            <person name="Wu Z."/>
            <person name="Zhang J."/>
            <person name="Cai Q."/>
            <person name="Bai Y."/>
            <person name="Zhao B."/>
            <person name="Han Y."/>
            <person name="Li Y."/>
            <person name="Li X."/>
            <person name="Wang S."/>
            <person name="Shi Q."/>
            <person name="Liu S."/>
            <person name="Cho W.K."/>
            <person name="Kim J.Y."/>
            <person name="Xu Y."/>
            <person name="Heller-Uszynska K."/>
            <person name="Miao H."/>
            <person name="Cheng Z."/>
            <person name="Zhang S."/>
            <person name="Wu J."/>
            <person name="Yang Y."/>
            <person name="Kang H."/>
            <person name="Li M."/>
            <person name="Liang H."/>
            <person name="Ren X."/>
            <person name="Shi Z."/>
            <person name="Wen M."/>
            <person name="Jian M."/>
            <person name="Yang H."/>
            <person name="Zhang G."/>
            <person name="Yang Z."/>
            <person name="Chen R."/>
            <person name="Liu S."/>
            <person name="Li J."/>
            <person name="Ma L."/>
            <person name="Liu H."/>
            <person name="Zhou Y."/>
            <person name="Zhao J."/>
            <person name="Fang X."/>
            <person name="Li G."/>
            <person name="Fang L."/>
            <person name="Li Y."/>
            <person name="Liu D."/>
            <person name="Zheng H."/>
            <person name="Zhang Y."/>
            <person name="Qin N."/>
            <person name="Li Z."/>
            <person name="Yang G."/>
            <person name="Yang S."/>
            <person name="Bolund L."/>
            <person name="Kristiansen K."/>
            <person name="Zheng H."/>
            <person name="Li S."/>
            <person name="Zhang X."/>
            <person name="Yang H."/>
            <person name="Wang J."/>
            <person name="Sun R."/>
            <person name="Zhang B."/>
            <person name="Jiang S."/>
            <person name="Wang J."/>
            <person name="Du Y."/>
            <person name="Li S."/>
        </authorList>
    </citation>
    <scope>NUCLEOTIDE SEQUENCE [LARGE SCALE GENOMIC DNA]</scope>
    <source>
        <strain evidence="3">cv. 9930</strain>
    </source>
</reference>
<dbReference type="Proteomes" id="UP000029981">
    <property type="component" value="Chromosome 5"/>
</dbReference>
<reference evidence="2 3" key="2">
    <citation type="journal article" date="2009" name="PLoS ONE">
        <title>An integrated genetic and cytogenetic map of the cucumber genome.</title>
        <authorList>
            <person name="Ren Y."/>
            <person name="Zhang Z."/>
            <person name="Liu J."/>
            <person name="Staub J.E."/>
            <person name="Han Y."/>
            <person name="Cheng Z."/>
            <person name="Li X."/>
            <person name="Lu J."/>
            <person name="Miao H."/>
            <person name="Kang H."/>
            <person name="Xie B."/>
            <person name="Gu X."/>
            <person name="Wang X."/>
            <person name="Du Y."/>
            <person name="Jin W."/>
            <person name="Huang S."/>
        </authorList>
    </citation>
    <scope>NUCLEOTIDE SEQUENCE [LARGE SCALE GENOMIC DNA]</scope>
    <source>
        <strain evidence="3">cv. 9930</strain>
    </source>
</reference>
<dbReference type="EMBL" id="CM002926">
    <property type="protein sequence ID" value="KGN50500.1"/>
    <property type="molecule type" value="Genomic_DNA"/>
</dbReference>
<proteinExistence type="predicted"/>
<evidence type="ECO:0000313" key="3">
    <source>
        <dbReference type="Proteomes" id="UP000029981"/>
    </source>
</evidence>
<reference evidence="2 3" key="4">
    <citation type="journal article" date="2011" name="BMC Genomics">
        <title>RNA-Seq improves annotation of protein-coding genes in the cucumber genome.</title>
        <authorList>
            <person name="Li Z."/>
            <person name="Zhang Z."/>
            <person name="Yan P."/>
            <person name="Huang S."/>
            <person name="Fei Z."/>
            <person name="Lin K."/>
        </authorList>
    </citation>
    <scope>NUCLEOTIDE SEQUENCE [LARGE SCALE GENOMIC DNA]</scope>
    <source>
        <strain evidence="3">cv. 9930</strain>
    </source>
</reference>
<evidence type="ECO:0000256" key="1">
    <source>
        <dbReference type="SAM" id="MobiDB-lite"/>
    </source>
</evidence>
<protein>
    <submittedName>
        <fullName evidence="2">Uncharacterized protein</fullName>
    </submittedName>
</protein>
<gene>
    <name evidence="2" type="ORF">Csa_5G177680</name>
</gene>
<keyword evidence="3" id="KW-1185">Reference proteome</keyword>
<feature type="region of interest" description="Disordered" evidence="1">
    <location>
        <begin position="1"/>
        <end position="22"/>
    </location>
</feature>